<dbReference type="EMBL" id="QGKX02001621">
    <property type="protein sequence ID" value="KAF3505348.1"/>
    <property type="molecule type" value="Genomic_DNA"/>
</dbReference>
<evidence type="ECO:0000313" key="2">
    <source>
        <dbReference type="Proteomes" id="UP000712600"/>
    </source>
</evidence>
<proteinExistence type="predicted"/>
<evidence type="ECO:0000313" key="1">
    <source>
        <dbReference type="EMBL" id="KAF3505348.1"/>
    </source>
</evidence>
<dbReference type="AlphaFoldDB" id="A0A8S9NVB4"/>
<accession>A0A8S9NVB4</accession>
<reference evidence="1" key="1">
    <citation type="submission" date="2019-12" db="EMBL/GenBank/DDBJ databases">
        <title>Genome sequencing and annotation of Brassica cretica.</title>
        <authorList>
            <person name="Studholme D.J."/>
            <person name="Sarris P."/>
        </authorList>
    </citation>
    <scope>NUCLEOTIDE SEQUENCE</scope>
    <source>
        <strain evidence="1">PFS-109/04</strain>
        <tissue evidence="1">Leaf</tissue>
    </source>
</reference>
<name>A0A8S9NVB4_BRACR</name>
<sequence>MLGRYVATELWLELGRYVATGQRACALYLGNIRCDVLLTEHDLLRKDIFVFCRDLDINFVVTVFDPNIGRYVATELGSSSVATWRPILARARSLRTDRAIFFGLFSDVSCFFRMALLKNKSFPEIYFS</sequence>
<gene>
    <name evidence="1" type="ORF">F2Q69_00043152</name>
</gene>
<dbReference type="Proteomes" id="UP000712600">
    <property type="component" value="Unassembled WGS sequence"/>
</dbReference>
<organism evidence="1 2">
    <name type="scientific">Brassica cretica</name>
    <name type="common">Mustard</name>
    <dbReference type="NCBI Taxonomy" id="69181"/>
    <lineage>
        <taxon>Eukaryota</taxon>
        <taxon>Viridiplantae</taxon>
        <taxon>Streptophyta</taxon>
        <taxon>Embryophyta</taxon>
        <taxon>Tracheophyta</taxon>
        <taxon>Spermatophyta</taxon>
        <taxon>Magnoliopsida</taxon>
        <taxon>eudicotyledons</taxon>
        <taxon>Gunneridae</taxon>
        <taxon>Pentapetalae</taxon>
        <taxon>rosids</taxon>
        <taxon>malvids</taxon>
        <taxon>Brassicales</taxon>
        <taxon>Brassicaceae</taxon>
        <taxon>Brassiceae</taxon>
        <taxon>Brassica</taxon>
    </lineage>
</organism>
<comment type="caution">
    <text evidence="1">The sequence shown here is derived from an EMBL/GenBank/DDBJ whole genome shotgun (WGS) entry which is preliminary data.</text>
</comment>
<protein>
    <submittedName>
        <fullName evidence="1">Uncharacterized protein</fullName>
    </submittedName>
</protein>